<evidence type="ECO:0000313" key="5">
    <source>
        <dbReference type="EMBL" id="GAV00248.1"/>
    </source>
</evidence>
<keyword evidence="2" id="KW-0808">Transferase</keyword>
<dbReference type="GO" id="GO:0003976">
    <property type="term" value="F:UDP-N-acetylglucosamine-lysosomal-enzyme N-acetylglucosaminephosphotransferase activity"/>
    <property type="evidence" value="ECO:0007669"/>
    <property type="project" value="TreeGrafter"/>
</dbReference>
<organism evidence="5 6">
    <name type="scientific">Ramazzottius varieornatus</name>
    <name type="common">Water bear</name>
    <name type="synonym">Tardigrade</name>
    <dbReference type="NCBI Taxonomy" id="947166"/>
    <lineage>
        <taxon>Eukaryota</taxon>
        <taxon>Metazoa</taxon>
        <taxon>Ecdysozoa</taxon>
        <taxon>Tardigrada</taxon>
        <taxon>Eutardigrada</taxon>
        <taxon>Parachela</taxon>
        <taxon>Hypsibioidea</taxon>
        <taxon>Ramazzottiidae</taxon>
        <taxon>Ramazzottius</taxon>
    </lineage>
</organism>
<feature type="domain" description="Stealth protein CR1 conserved region 1" evidence="4">
    <location>
        <begin position="76"/>
        <end position="102"/>
    </location>
</feature>
<dbReference type="GO" id="GO:0016256">
    <property type="term" value="P:N-glycan processing to lysosome"/>
    <property type="evidence" value="ECO:0007669"/>
    <property type="project" value="TreeGrafter"/>
</dbReference>
<dbReference type="PANTHER" id="PTHR24045:SF0">
    <property type="entry name" value="N-ACETYLGLUCOSAMINE-1-PHOSPHOTRANSFERASE SUBUNITS ALPHA_BETA"/>
    <property type="match status" value="1"/>
</dbReference>
<dbReference type="GO" id="GO:0046835">
    <property type="term" value="P:carbohydrate phosphorylation"/>
    <property type="evidence" value="ECO:0007669"/>
    <property type="project" value="TreeGrafter"/>
</dbReference>
<dbReference type="Proteomes" id="UP000186922">
    <property type="component" value="Unassembled WGS sequence"/>
</dbReference>
<dbReference type="GO" id="GO:0005794">
    <property type="term" value="C:Golgi apparatus"/>
    <property type="evidence" value="ECO:0007669"/>
    <property type="project" value="TreeGrafter"/>
</dbReference>
<comment type="similarity">
    <text evidence="1">Belongs to the stealth family.</text>
</comment>
<dbReference type="Pfam" id="PF11380">
    <property type="entry name" value="Stealth_CR2"/>
    <property type="match status" value="1"/>
</dbReference>
<evidence type="ECO:0000259" key="4">
    <source>
        <dbReference type="Pfam" id="PF17101"/>
    </source>
</evidence>
<evidence type="ECO:0000259" key="3">
    <source>
        <dbReference type="Pfam" id="PF11380"/>
    </source>
</evidence>
<name>A0A1D1VKI7_RAMVA</name>
<dbReference type="InterPro" id="IPR021520">
    <property type="entry name" value="Stealth_CR2"/>
</dbReference>
<protein>
    <submittedName>
        <fullName evidence="5">Uncharacterized protein</fullName>
    </submittedName>
</protein>
<dbReference type="STRING" id="947166.A0A1D1VKI7"/>
<sequence>MFSPSLRKLWHQHWIALLNSRTAIGCAIVGSIILLVSVLQLGDSLLEWSTAIQAYRKSADNIAGRSFEDELSYSAPIDAVYTWVNGSDPEHQQALEEFRKSLAQSSQANKDEQNEGMTGFRCTSIHCVQANAVWITPRISPADLTEVFEAYSNYTERIFGPIVRYEVGNSTLALIPEAKPEVAFRLDALLADRVLDVNDHKLEFRSAHLTVRTLDVKNPHCVDVEFVKMVLNIPATLISVAENTEKIRETIQESVRTKVNMVTLYKAQNIAVIYFKDTKDDDGELKDFRALSVGEYVMDVAEVCLLADAHPSSSGNEIRLSRFKDNEELRYSLRSLQQYAGWVRRVFIVTNGQIPYWLDLSNPKMRIVSHEEIFRNKSHLPTFSSSAIESHLHHIPGLSDKFLYLNDDVLLTGKVLPEDFFSHSEGYKVKKIPPLSFAMDNV</sequence>
<evidence type="ECO:0000256" key="2">
    <source>
        <dbReference type="ARBA" id="ARBA00022679"/>
    </source>
</evidence>
<dbReference type="AlphaFoldDB" id="A0A1D1VKI7"/>
<dbReference type="OrthoDB" id="263283at2759"/>
<dbReference type="Pfam" id="PF17101">
    <property type="entry name" value="Stealth_CR1"/>
    <property type="match status" value="1"/>
</dbReference>
<accession>A0A1D1VKI7</accession>
<feature type="domain" description="Stealth protein CR2 conserved region 2" evidence="3">
    <location>
        <begin position="322"/>
        <end position="427"/>
    </location>
</feature>
<evidence type="ECO:0000313" key="6">
    <source>
        <dbReference type="Proteomes" id="UP000186922"/>
    </source>
</evidence>
<reference evidence="5 6" key="1">
    <citation type="journal article" date="2016" name="Nat. Commun.">
        <title>Extremotolerant tardigrade genome and improved radiotolerance of human cultured cells by tardigrade-unique protein.</title>
        <authorList>
            <person name="Hashimoto T."/>
            <person name="Horikawa D.D."/>
            <person name="Saito Y."/>
            <person name="Kuwahara H."/>
            <person name="Kozuka-Hata H."/>
            <person name="Shin-I T."/>
            <person name="Minakuchi Y."/>
            <person name="Ohishi K."/>
            <person name="Motoyama A."/>
            <person name="Aizu T."/>
            <person name="Enomoto A."/>
            <person name="Kondo K."/>
            <person name="Tanaka S."/>
            <person name="Hara Y."/>
            <person name="Koshikawa S."/>
            <person name="Sagara H."/>
            <person name="Miura T."/>
            <person name="Yokobori S."/>
            <person name="Miyagawa K."/>
            <person name="Suzuki Y."/>
            <person name="Kubo T."/>
            <person name="Oyama M."/>
            <person name="Kohara Y."/>
            <person name="Fujiyama A."/>
            <person name="Arakawa K."/>
            <person name="Katayama T."/>
            <person name="Toyoda A."/>
            <person name="Kunieda T."/>
        </authorList>
    </citation>
    <scope>NUCLEOTIDE SEQUENCE [LARGE SCALE GENOMIC DNA]</scope>
    <source>
        <strain evidence="5 6">YOKOZUNA-1</strain>
    </source>
</reference>
<dbReference type="InterPro" id="IPR047141">
    <property type="entry name" value="Stealth"/>
</dbReference>
<dbReference type="InterPro" id="IPR031358">
    <property type="entry name" value="Stealth_CR1"/>
</dbReference>
<evidence type="ECO:0000256" key="1">
    <source>
        <dbReference type="ARBA" id="ARBA00007583"/>
    </source>
</evidence>
<gene>
    <name evidence="5" type="primary">RvY_11128</name>
    <name evidence="5" type="synonym">RvY_11128.4</name>
    <name evidence="5" type="ORF">RvY_11128-4</name>
</gene>
<proteinExistence type="inferred from homology"/>
<keyword evidence="6" id="KW-1185">Reference proteome</keyword>
<comment type="caution">
    <text evidence="5">The sequence shown here is derived from an EMBL/GenBank/DDBJ whole genome shotgun (WGS) entry which is preliminary data.</text>
</comment>
<dbReference type="EMBL" id="BDGG01000006">
    <property type="protein sequence ID" value="GAV00248.1"/>
    <property type="molecule type" value="Genomic_DNA"/>
</dbReference>
<dbReference type="PANTHER" id="PTHR24045">
    <property type="match status" value="1"/>
</dbReference>